<comment type="caution">
    <text evidence="4">The sequence shown here is derived from an EMBL/GenBank/DDBJ whole genome shotgun (WGS) entry which is preliminary data.</text>
</comment>
<dbReference type="PANTHER" id="PTHR23143">
    <property type="entry name" value="TRICHOHYALIN-RELATED"/>
    <property type="match status" value="1"/>
</dbReference>
<evidence type="ECO:0000256" key="1">
    <source>
        <dbReference type="ARBA" id="ARBA00008368"/>
    </source>
</evidence>
<feature type="coiled-coil region" evidence="2">
    <location>
        <begin position="171"/>
        <end position="317"/>
    </location>
</feature>
<evidence type="ECO:0000313" key="4">
    <source>
        <dbReference type="EMBL" id="CAK8687024.1"/>
    </source>
</evidence>
<evidence type="ECO:0000313" key="5">
    <source>
        <dbReference type="Proteomes" id="UP001642483"/>
    </source>
</evidence>
<feature type="region of interest" description="Disordered" evidence="3">
    <location>
        <begin position="360"/>
        <end position="382"/>
    </location>
</feature>
<protein>
    <submittedName>
        <fullName evidence="4">Uncharacterized protein</fullName>
    </submittedName>
</protein>
<keyword evidence="5" id="KW-1185">Reference proteome</keyword>
<organism evidence="4 5">
    <name type="scientific">Clavelina lepadiformis</name>
    <name type="common">Light-bulb sea squirt</name>
    <name type="synonym">Ascidia lepadiformis</name>
    <dbReference type="NCBI Taxonomy" id="159417"/>
    <lineage>
        <taxon>Eukaryota</taxon>
        <taxon>Metazoa</taxon>
        <taxon>Chordata</taxon>
        <taxon>Tunicata</taxon>
        <taxon>Ascidiacea</taxon>
        <taxon>Aplousobranchia</taxon>
        <taxon>Clavelinidae</taxon>
        <taxon>Clavelina</taxon>
    </lineage>
</organism>
<sequence length="382" mass="44369">MEDNNSSSIDNTGLPQVTSTAVQVIPRDKFEREYQPIMSKLSPRGMTSSALTTYHATSPITHQSWETALTDILSVLRIQYRNDDDVMLFLTDPDKIKQLQYSTAAKMEWNRRVIKEEMDSGIHSPPRSRRIAKEVAIDYIRRYLDGEEERMDMLRKIQVLQADKDDNLSMILDMERDVKRLKDENASQAAENAKLREEMSKIRSDGEIVRRDSVDVRNDSLKTRDENEQVRSENAKLRDENKKLRVENQDLRNENGALRTENQKVRTDNIKLRDEAGDMRNENMKVRGENQALRDENQELRCENLKLRDNNSSLRSENDRFRTTNETLLSENRKVVRENLELHAREDEMKMLVNVQQSLLAGKVGDRGEDAPADGQDDDEED</sequence>
<dbReference type="PANTHER" id="PTHR23143:SF23">
    <property type="entry name" value="ZINC FINGER PROTEIN 729-LIKE"/>
    <property type="match status" value="1"/>
</dbReference>
<dbReference type="Proteomes" id="UP001642483">
    <property type="component" value="Unassembled WGS sequence"/>
</dbReference>
<dbReference type="InterPro" id="IPR026737">
    <property type="entry name" value="GOLGA6L"/>
</dbReference>
<feature type="region of interest" description="Disordered" evidence="3">
    <location>
        <begin position="1"/>
        <end position="20"/>
    </location>
</feature>
<evidence type="ECO:0000256" key="2">
    <source>
        <dbReference type="SAM" id="Coils"/>
    </source>
</evidence>
<evidence type="ECO:0000256" key="3">
    <source>
        <dbReference type="SAM" id="MobiDB-lite"/>
    </source>
</evidence>
<feature type="compositionally biased region" description="Acidic residues" evidence="3">
    <location>
        <begin position="371"/>
        <end position="382"/>
    </location>
</feature>
<reference evidence="4 5" key="1">
    <citation type="submission" date="2024-02" db="EMBL/GenBank/DDBJ databases">
        <authorList>
            <person name="Daric V."/>
            <person name="Darras S."/>
        </authorList>
    </citation>
    <scope>NUCLEOTIDE SEQUENCE [LARGE SCALE GENOMIC DNA]</scope>
</reference>
<proteinExistence type="inferred from homology"/>
<comment type="similarity">
    <text evidence="1">Belongs to the GOLGA6 family.</text>
</comment>
<dbReference type="EMBL" id="CAWYQH010000103">
    <property type="protein sequence ID" value="CAK8687024.1"/>
    <property type="molecule type" value="Genomic_DNA"/>
</dbReference>
<name>A0ABP0G5B3_CLALP</name>
<gene>
    <name evidence="4" type="ORF">CVLEPA_LOCUS19054</name>
</gene>
<accession>A0ABP0G5B3</accession>
<keyword evidence="2" id="KW-0175">Coiled coil</keyword>